<dbReference type="Proteomes" id="UP000185936">
    <property type="component" value="Unassembled WGS sequence"/>
</dbReference>
<keyword evidence="2" id="KW-1185">Reference proteome</keyword>
<protein>
    <submittedName>
        <fullName evidence="1">Acyl-CoA thioester hydrolase</fullName>
    </submittedName>
</protein>
<dbReference type="Pfam" id="PF13279">
    <property type="entry name" value="4HBT_2"/>
    <property type="match status" value="1"/>
</dbReference>
<dbReference type="AlphaFoldDB" id="A0A1N7FLS1"/>
<sequence>MSHTTPITVDWGDTDAGGLIYYPRFFHFVIVGLNDYFSLATDGEHPMEAYRKRGYLLPAVEASASFHSPLRAGDTALLETTVVDSGTSSLTVAFTIVRSSIDDRVADGEVSFVFVDETFEATPLPDAMRECIRERGDTANEESASPPP</sequence>
<dbReference type="OrthoDB" id="21344at2157"/>
<evidence type="ECO:0000313" key="1">
    <source>
        <dbReference type="EMBL" id="SIS01271.1"/>
    </source>
</evidence>
<dbReference type="SUPFAM" id="SSF54637">
    <property type="entry name" value="Thioesterase/thiol ester dehydrase-isomerase"/>
    <property type="match status" value="1"/>
</dbReference>
<reference evidence="2" key="1">
    <citation type="submission" date="2017-01" db="EMBL/GenBank/DDBJ databases">
        <authorList>
            <person name="Varghese N."/>
            <person name="Submissions S."/>
        </authorList>
    </citation>
    <scope>NUCLEOTIDE SEQUENCE [LARGE SCALE GENOMIC DNA]</scope>
    <source>
        <strain evidence="2">type strain: HArc-</strain>
    </source>
</reference>
<proteinExistence type="predicted"/>
<dbReference type="RefSeq" id="WP_076609302.1">
    <property type="nucleotide sequence ID" value="NZ_FTNR01000007.1"/>
</dbReference>
<dbReference type="STRING" id="308853.SAMN05421752_107116"/>
<dbReference type="EMBL" id="FTNR01000007">
    <property type="protein sequence ID" value="SIS01271.1"/>
    <property type="molecule type" value="Genomic_DNA"/>
</dbReference>
<name>A0A1N7FLS1_9EURY</name>
<organism evidence="1 2">
    <name type="scientific">Natronorubrum thiooxidans</name>
    <dbReference type="NCBI Taxonomy" id="308853"/>
    <lineage>
        <taxon>Archaea</taxon>
        <taxon>Methanobacteriati</taxon>
        <taxon>Methanobacteriota</taxon>
        <taxon>Stenosarchaea group</taxon>
        <taxon>Halobacteria</taxon>
        <taxon>Halobacteriales</taxon>
        <taxon>Natrialbaceae</taxon>
        <taxon>Natronorubrum</taxon>
    </lineage>
</organism>
<evidence type="ECO:0000313" key="2">
    <source>
        <dbReference type="Proteomes" id="UP000185936"/>
    </source>
</evidence>
<keyword evidence="1" id="KW-0378">Hydrolase</keyword>
<dbReference type="GO" id="GO:0016787">
    <property type="term" value="F:hydrolase activity"/>
    <property type="evidence" value="ECO:0007669"/>
    <property type="project" value="UniProtKB-KW"/>
</dbReference>
<accession>A0A1N7FLS1</accession>
<gene>
    <name evidence="1" type="ORF">SAMN05421752_107116</name>
</gene>
<dbReference type="InterPro" id="IPR029069">
    <property type="entry name" value="HotDog_dom_sf"/>
</dbReference>
<dbReference type="Gene3D" id="3.10.129.10">
    <property type="entry name" value="Hotdog Thioesterase"/>
    <property type="match status" value="1"/>
</dbReference>
<dbReference type="CDD" id="cd00586">
    <property type="entry name" value="4HBT"/>
    <property type="match status" value="1"/>
</dbReference>